<dbReference type="Gene3D" id="3.90.25.10">
    <property type="entry name" value="UDP-galactose 4-epimerase, domain 1"/>
    <property type="match status" value="1"/>
</dbReference>
<keyword evidence="2" id="KW-0560">Oxidoreductase</keyword>
<dbReference type="RefSeq" id="XP_013349216.1">
    <property type="nucleotide sequence ID" value="XM_013493762.1"/>
</dbReference>
<evidence type="ECO:0000313" key="5">
    <source>
        <dbReference type="Proteomes" id="UP000030641"/>
    </source>
</evidence>
<evidence type="ECO:0000259" key="3">
    <source>
        <dbReference type="Pfam" id="PF05368"/>
    </source>
</evidence>
<dbReference type="OMA" id="VISCFAT"/>
<dbReference type="EMBL" id="KL584749">
    <property type="protein sequence ID" value="KER00701.1"/>
    <property type="molecule type" value="Genomic_DNA"/>
</dbReference>
<keyword evidence="1" id="KW-0521">NADP</keyword>
<gene>
    <name evidence="4" type="ORF">AUEXF2481DRAFT_34950</name>
</gene>
<evidence type="ECO:0000256" key="1">
    <source>
        <dbReference type="ARBA" id="ARBA00022857"/>
    </source>
</evidence>
<dbReference type="OrthoDB" id="9984533at2759"/>
<reference evidence="4 5" key="1">
    <citation type="journal article" date="2014" name="BMC Genomics">
        <title>Genome sequencing of four Aureobasidium pullulans varieties: biotechnological potential, stress tolerance, and description of new species.</title>
        <authorList>
            <person name="Gostin Ar C."/>
            <person name="Ohm R.A."/>
            <person name="Kogej T."/>
            <person name="Sonjak S."/>
            <person name="Turk M."/>
            <person name="Zajc J."/>
            <person name="Zalar P."/>
            <person name="Grube M."/>
            <person name="Sun H."/>
            <person name="Han J."/>
            <person name="Sharma A."/>
            <person name="Chiniquy J."/>
            <person name="Ngan C.Y."/>
            <person name="Lipzen A."/>
            <person name="Barry K."/>
            <person name="Grigoriev I.V."/>
            <person name="Gunde-Cimerman N."/>
        </authorList>
    </citation>
    <scope>NUCLEOTIDE SEQUENCE [LARGE SCALE GENOMIC DNA]</scope>
    <source>
        <strain evidence="4 5">EXF-2481</strain>
    </source>
</reference>
<dbReference type="InterPro" id="IPR036291">
    <property type="entry name" value="NAD(P)-bd_dom_sf"/>
</dbReference>
<protein>
    <recommendedName>
        <fullName evidence="3">NmrA-like domain-containing protein</fullName>
    </recommendedName>
</protein>
<dbReference type="HOGENOM" id="CLU_044876_3_2_1"/>
<dbReference type="Proteomes" id="UP000030641">
    <property type="component" value="Unassembled WGS sequence"/>
</dbReference>
<dbReference type="GeneID" id="25365196"/>
<dbReference type="InParanoid" id="A0A074YSP3"/>
<proteinExistence type="predicted"/>
<accession>A0A074YSP3</accession>
<dbReference type="CDD" id="cd05259">
    <property type="entry name" value="PCBER_SDR_a"/>
    <property type="match status" value="1"/>
</dbReference>
<dbReference type="STRING" id="1043005.A0A074YSP3"/>
<dbReference type="Pfam" id="PF05368">
    <property type="entry name" value="NmrA"/>
    <property type="match status" value="1"/>
</dbReference>
<evidence type="ECO:0000313" key="4">
    <source>
        <dbReference type="EMBL" id="KER00701.1"/>
    </source>
</evidence>
<dbReference type="PANTHER" id="PTHR47706:SF1">
    <property type="entry name" value="CIPA-LIKE, PUTATIVE (AFU_ORTHOLOGUE AFUA_1G12460)-RELATED"/>
    <property type="match status" value="1"/>
</dbReference>
<dbReference type="GO" id="GO:0016491">
    <property type="term" value="F:oxidoreductase activity"/>
    <property type="evidence" value="ECO:0007669"/>
    <property type="project" value="UniProtKB-KW"/>
</dbReference>
<keyword evidence="5" id="KW-1185">Reference proteome</keyword>
<dbReference type="InterPro" id="IPR051609">
    <property type="entry name" value="NmrA/Isoflavone_reductase-like"/>
</dbReference>
<sequence length="294" mass="31705">MAFTKVAIAGATGNLGPHIVRELVNQGFEVTVLSASGNTSSLPSEVKTIKVDFSSRDSVVSALRGQEAFVSAIPKHEEQPALIDAAIAAGVQRFIPSEFGSNIVGNEKVAALPVFGGKVKTQEYLRAKQDQISYTLITNGLFVDWFFGLGLGANLKGKTQIFDNGDSRHSFTLLSDIGKAVAGVLKHPEETKNRGVYVQTIALSQNQALKIAQKAKPDFKPETENVDLGELEKNAYAELSKEGGNVGGAMFDFIKVSIFRDGYGNLWDEKNDNELLGIKGLSESELEAWIAKNV</sequence>
<dbReference type="AlphaFoldDB" id="A0A074YSP3"/>
<dbReference type="Gene3D" id="3.40.50.720">
    <property type="entry name" value="NAD(P)-binding Rossmann-like Domain"/>
    <property type="match status" value="1"/>
</dbReference>
<organism evidence="4 5">
    <name type="scientific">Aureobasidium subglaciale (strain EXF-2481)</name>
    <name type="common">Aureobasidium pullulans var. subglaciale</name>
    <dbReference type="NCBI Taxonomy" id="1043005"/>
    <lineage>
        <taxon>Eukaryota</taxon>
        <taxon>Fungi</taxon>
        <taxon>Dikarya</taxon>
        <taxon>Ascomycota</taxon>
        <taxon>Pezizomycotina</taxon>
        <taxon>Dothideomycetes</taxon>
        <taxon>Dothideomycetidae</taxon>
        <taxon>Dothideales</taxon>
        <taxon>Saccotheciaceae</taxon>
        <taxon>Aureobasidium</taxon>
    </lineage>
</organism>
<feature type="domain" description="NmrA-like" evidence="3">
    <location>
        <begin position="5"/>
        <end position="214"/>
    </location>
</feature>
<evidence type="ECO:0000256" key="2">
    <source>
        <dbReference type="ARBA" id="ARBA00023002"/>
    </source>
</evidence>
<dbReference type="InterPro" id="IPR008030">
    <property type="entry name" value="NmrA-like"/>
</dbReference>
<dbReference type="PANTHER" id="PTHR47706">
    <property type="entry name" value="NMRA-LIKE FAMILY PROTEIN"/>
    <property type="match status" value="1"/>
</dbReference>
<name>A0A074YSP3_AURSE</name>
<dbReference type="SUPFAM" id="SSF51735">
    <property type="entry name" value="NAD(P)-binding Rossmann-fold domains"/>
    <property type="match status" value="1"/>
</dbReference>
<dbReference type="InterPro" id="IPR045312">
    <property type="entry name" value="PCBER-like"/>
</dbReference>